<accession>A0A4S9U571</accession>
<feature type="compositionally biased region" description="Basic and acidic residues" evidence="1">
    <location>
        <begin position="231"/>
        <end position="251"/>
    </location>
</feature>
<dbReference type="PANTHER" id="PTHR35179">
    <property type="entry name" value="PROTEIN CBG02620"/>
    <property type="match status" value="1"/>
</dbReference>
<keyword evidence="2" id="KW-1133">Transmembrane helix</keyword>
<organism evidence="3 4">
    <name type="scientific">Aureobasidium pullulans</name>
    <name type="common">Black yeast</name>
    <name type="synonym">Pullularia pullulans</name>
    <dbReference type="NCBI Taxonomy" id="5580"/>
    <lineage>
        <taxon>Eukaryota</taxon>
        <taxon>Fungi</taxon>
        <taxon>Dikarya</taxon>
        <taxon>Ascomycota</taxon>
        <taxon>Pezizomycotina</taxon>
        <taxon>Dothideomycetes</taxon>
        <taxon>Dothideomycetidae</taxon>
        <taxon>Dothideales</taxon>
        <taxon>Saccotheciaceae</taxon>
        <taxon>Aureobasidium</taxon>
    </lineage>
</organism>
<sequence>MANATTSGDLQLAAAAAGFSLGFGWLTVIRAYKQTRANRAPARSTYIYMLWGEILSNLVLGILTWLYLKDVVKTTPVLLFFILVFYALEVQLLMQIIINRIAVIAERRPTATKLKIVMLIGLMSLRNHTLFVQFHPVAYMVKLNIEMSMADMIVKVARTSENDVRPKSSSQTPFPERSYHQHTLHGDDGMNIGPKNTAVIGHSQRDHIQREDIKGINRQTEVQVYVGDSDSDFRTDSIEQGKDQNKSDRNSYESQVPLKDLNRPTNEQ</sequence>
<proteinExistence type="predicted"/>
<feature type="transmembrane region" description="Helical" evidence="2">
    <location>
        <begin position="78"/>
        <end position="98"/>
    </location>
</feature>
<evidence type="ECO:0000256" key="1">
    <source>
        <dbReference type="SAM" id="MobiDB-lite"/>
    </source>
</evidence>
<gene>
    <name evidence="3" type="ORF">D6C91_00032</name>
</gene>
<feature type="transmembrane region" description="Helical" evidence="2">
    <location>
        <begin position="12"/>
        <end position="33"/>
    </location>
</feature>
<dbReference type="AlphaFoldDB" id="A0A4S9U571"/>
<dbReference type="EMBL" id="QZBM01000001">
    <property type="protein sequence ID" value="THZ33199.1"/>
    <property type="molecule type" value="Genomic_DNA"/>
</dbReference>
<dbReference type="PANTHER" id="PTHR35179:SF1">
    <property type="entry name" value="INTEGRAL MEMBRANE PROTEIN"/>
    <property type="match status" value="1"/>
</dbReference>
<keyword evidence="2" id="KW-0472">Membrane</keyword>
<feature type="region of interest" description="Disordered" evidence="1">
    <location>
        <begin position="161"/>
        <end position="268"/>
    </location>
</feature>
<evidence type="ECO:0000256" key="2">
    <source>
        <dbReference type="SAM" id="Phobius"/>
    </source>
</evidence>
<name>A0A4S9U571_AURPU</name>
<dbReference type="Proteomes" id="UP000308005">
    <property type="component" value="Unassembled WGS sequence"/>
</dbReference>
<feature type="transmembrane region" description="Helical" evidence="2">
    <location>
        <begin position="45"/>
        <end position="66"/>
    </location>
</feature>
<reference evidence="3 4" key="1">
    <citation type="submission" date="2018-10" db="EMBL/GenBank/DDBJ databases">
        <title>Fifty Aureobasidium pullulans genomes reveal a recombining polyextremotolerant generalist.</title>
        <authorList>
            <person name="Gostincar C."/>
            <person name="Turk M."/>
            <person name="Zajc J."/>
            <person name="Gunde-Cimerman N."/>
        </authorList>
    </citation>
    <scope>NUCLEOTIDE SEQUENCE [LARGE SCALE GENOMIC DNA]</scope>
    <source>
        <strain evidence="3 4">EXF-3863</strain>
    </source>
</reference>
<protein>
    <submittedName>
        <fullName evidence="3">Uncharacterized protein</fullName>
    </submittedName>
</protein>
<keyword evidence="2" id="KW-0812">Transmembrane</keyword>
<feature type="compositionally biased region" description="Basic and acidic residues" evidence="1">
    <location>
        <begin position="203"/>
        <end position="215"/>
    </location>
</feature>
<evidence type="ECO:0000313" key="3">
    <source>
        <dbReference type="EMBL" id="THZ33199.1"/>
    </source>
</evidence>
<comment type="caution">
    <text evidence="3">The sequence shown here is derived from an EMBL/GenBank/DDBJ whole genome shotgun (WGS) entry which is preliminary data.</text>
</comment>
<evidence type="ECO:0000313" key="4">
    <source>
        <dbReference type="Proteomes" id="UP000308005"/>
    </source>
</evidence>